<evidence type="ECO:0000313" key="2">
    <source>
        <dbReference type="EMBL" id="CAE0716246.1"/>
    </source>
</evidence>
<sequence length="689" mass="75472">MTEETGLKQQEDVEVVQKKKVTKKAGAGKLKQNAKNSNTVSGDTSPSPSSTTATASMSGSIITANTSSTKKKKKSTKKKTKPKEPEEDDENEEEEVQSSNGNTNTTDSLAPTVSTIGTKKTTTTNKKKKKTGTTNKRKTIKKKEVPKKIKQRASAVNDNEGESDYDDESEHAMIRDSISCLTDTDATFATSTSKAKKKTATVTVKKPVSYDDKNDNDNDNDNDNPERKEEPDGIDGGSCHATGDRTDAAEHNRKQLIRRKKSPSKRIKKHANNTLAREEGDTTNRGYSRHITMTGDIIDSSPRSKKPNKNKPTPELTHGEDGNGGKSDRKQNHLKMASKKNKTKGPALLGTPSIAIAIANGATASSVDPSIAKRKEPKRKKKKSKKPKQDVLLILSTTTGDAGQTKSLHSRSIPLSKIEELLNTNTSYSHSRSLGSHSGTQTAHSRLLPVSPEEEFSVLERNDGNEQVTSRQRTTRSLAAATDELPIATRETVPLSADPSIAQEKEPETKKGKTKKLRRAFLQLSNRRNHSRQAKSEHSRSIPIWTKEEPPGATNTAHSHAALGSHSGTKTAHSRLRTVSPEDEFPVLERKNEKEPATARRQLAMRSFTTATDELPTEAGETFPLSVDPSIAQEKEPETKKEKTKKPRRGVLLLSNRRNHSRQTKSEHSRSISLGLPSGSKTAHARCLL</sequence>
<feature type="compositionally biased region" description="Acidic residues" evidence="1">
    <location>
        <begin position="159"/>
        <end position="169"/>
    </location>
</feature>
<dbReference type="EMBL" id="HBIX01012008">
    <property type="protein sequence ID" value="CAE0716246.1"/>
    <property type="molecule type" value="Transcribed_RNA"/>
</dbReference>
<feature type="compositionally biased region" description="Basic and acidic residues" evidence="1">
    <location>
        <begin position="587"/>
        <end position="598"/>
    </location>
</feature>
<feature type="region of interest" description="Disordered" evidence="1">
    <location>
        <begin position="1"/>
        <end position="170"/>
    </location>
</feature>
<feature type="compositionally biased region" description="Low complexity" evidence="1">
    <location>
        <begin position="427"/>
        <end position="439"/>
    </location>
</feature>
<feature type="compositionally biased region" description="Acidic residues" evidence="1">
    <location>
        <begin position="85"/>
        <end position="96"/>
    </location>
</feature>
<protein>
    <submittedName>
        <fullName evidence="2">Uncharacterized protein</fullName>
    </submittedName>
</protein>
<feature type="compositionally biased region" description="Polar residues" evidence="1">
    <location>
        <begin position="465"/>
        <end position="477"/>
    </location>
</feature>
<dbReference type="AlphaFoldDB" id="A0A7S4AHV2"/>
<feature type="compositionally biased region" description="Polar residues" evidence="1">
    <location>
        <begin position="395"/>
        <end position="407"/>
    </location>
</feature>
<feature type="region of interest" description="Disordered" evidence="1">
    <location>
        <begin position="427"/>
        <end position="689"/>
    </location>
</feature>
<feature type="compositionally biased region" description="Basic residues" evidence="1">
    <location>
        <begin position="125"/>
        <end position="141"/>
    </location>
</feature>
<reference evidence="2" key="1">
    <citation type="submission" date="2021-01" db="EMBL/GenBank/DDBJ databases">
        <authorList>
            <person name="Corre E."/>
            <person name="Pelletier E."/>
            <person name="Niang G."/>
            <person name="Scheremetjew M."/>
            <person name="Finn R."/>
            <person name="Kale V."/>
            <person name="Holt S."/>
            <person name="Cochrane G."/>
            <person name="Meng A."/>
            <person name="Brown T."/>
            <person name="Cohen L."/>
        </authorList>
    </citation>
    <scope>NUCLEOTIDE SEQUENCE</scope>
    <source>
        <strain evidence="2">10249 10 AB</strain>
    </source>
</reference>
<feature type="compositionally biased region" description="Basic and acidic residues" evidence="1">
    <location>
        <begin position="317"/>
        <end position="331"/>
    </location>
</feature>
<feature type="compositionally biased region" description="Low complexity" evidence="1">
    <location>
        <begin position="115"/>
        <end position="124"/>
    </location>
</feature>
<feature type="compositionally biased region" description="Basic residues" evidence="1">
    <location>
        <begin position="375"/>
        <end position="386"/>
    </location>
</feature>
<gene>
    <name evidence="2" type="ORF">PAUS00366_LOCUS8998</name>
</gene>
<feature type="compositionally biased region" description="Basic residues" evidence="1">
    <location>
        <begin position="254"/>
        <end position="271"/>
    </location>
</feature>
<feature type="compositionally biased region" description="Basic residues" evidence="1">
    <location>
        <begin position="69"/>
        <end position="81"/>
    </location>
</feature>
<feature type="region of interest" description="Disordered" evidence="1">
    <location>
        <begin position="187"/>
        <end position="348"/>
    </location>
</feature>
<name>A0A7S4AHV2_9STRA</name>
<evidence type="ECO:0000256" key="1">
    <source>
        <dbReference type="SAM" id="MobiDB-lite"/>
    </source>
</evidence>
<feature type="compositionally biased region" description="Basic residues" evidence="1">
    <location>
        <begin position="332"/>
        <end position="343"/>
    </location>
</feature>
<feature type="compositionally biased region" description="Low complexity" evidence="1">
    <location>
        <begin position="39"/>
        <end position="68"/>
    </location>
</feature>
<proteinExistence type="predicted"/>
<accession>A0A7S4AHV2</accession>
<feature type="compositionally biased region" description="Polar residues" evidence="1">
    <location>
        <begin position="97"/>
        <end position="114"/>
    </location>
</feature>
<feature type="compositionally biased region" description="Basic and acidic residues" evidence="1">
    <location>
        <begin position="1"/>
        <end position="17"/>
    </location>
</feature>
<organism evidence="2">
    <name type="scientific">Pseudo-nitzschia australis</name>
    <dbReference type="NCBI Taxonomy" id="44445"/>
    <lineage>
        <taxon>Eukaryota</taxon>
        <taxon>Sar</taxon>
        <taxon>Stramenopiles</taxon>
        <taxon>Ochrophyta</taxon>
        <taxon>Bacillariophyta</taxon>
        <taxon>Bacillariophyceae</taxon>
        <taxon>Bacillariophycidae</taxon>
        <taxon>Bacillariales</taxon>
        <taxon>Bacillariaceae</taxon>
        <taxon>Pseudo-nitzschia</taxon>
    </lineage>
</organism>
<feature type="compositionally biased region" description="Basic and acidic residues" evidence="1">
    <location>
        <begin position="534"/>
        <end position="550"/>
    </location>
</feature>
<feature type="compositionally biased region" description="Basic and acidic residues" evidence="1">
    <location>
        <begin position="242"/>
        <end position="253"/>
    </location>
</feature>
<feature type="region of interest" description="Disordered" evidence="1">
    <location>
        <begin position="361"/>
        <end position="409"/>
    </location>
</feature>